<dbReference type="STRING" id="935700.jaqu_18240"/>
<dbReference type="EMBL" id="JYFE01000034">
    <property type="protein sequence ID" value="KIT16437.1"/>
    <property type="molecule type" value="Genomic_DNA"/>
</dbReference>
<evidence type="ECO:0000313" key="2">
    <source>
        <dbReference type="Proteomes" id="UP000032232"/>
    </source>
</evidence>
<keyword evidence="2" id="KW-1185">Reference proteome</keyword>
<dbReference type="RefSeq" id="WP_052500875.1">
    <property type="nucleotide sequence ID" value="NZ_FZPF01000003.1"/>
</dbReference>
<sequence length="127" mass="13639">MNGKPLVLTVGVSTAISERLRAEQGREMGFALFEVHDQAGAVAILQQMPVAVIVINVEMRAGSPLAVADYANYRRPQARVLWEMSRSGEFADGSIFAHSANTAGAITLRMQAEDVHAVVSHHVRAAA</sequence>
<dbReference type="Proteomes" id="UP000032232">
    <property type="component" value="Unassembled WGS sequence"/>
</dbReference>
<dbReference type="OrthoDB" id="7874292at2"/>
<gene>
    <name evidence="1" type="ORF">jaqu_18240</name>
</gene>
<protein>
    <submittedName>
        <fullName evidence="1">Uncharacterized protein</fullName>
    </submittedName>
</protein>
<comment type="caution">
    <text evidence="1">The sequence shown here is derived from an EMBL/GenBank/DDBJ whole genome shotgun (WGS) entry which is preliminary data.</text>
</comment>
<accession>A0A0D1CNW4</accession>
<reference evidence="1 2" key="1">
    <citation type="submission" date="2015-02" db="EMBL/GenBank/DDBJ databases">
        <title>Genome Sequence of Jannaschia aquimarina DSM28248, a member of the Roseobacter clade.</title>
        <authorList>
            <person name="Voget S."/>
            <person name="Daniel R."/>
        </authorList>
    </citation>
    <scope>NUCLEOTIDE SEQUENCE [LARGE SCALE GENOMIC DNA]</scope>
    <source>
        <strain evidence="1 2">GSW-M26</strain>
    </source>
</reference>
<organism evidence="1 2">
    <name type="scientific">Jannaschia aquimarina</name>
    <dbReference type="NCBI Taxonomy" id="935700"/>
    <lineage>
        <taxon>Bacteria</taxon>
        <taxon>Pseudomonadati</taxon>
        <taxon>Pseudomonadota</taxon>
        <taxon>Alphaproteobacteria</taxon>
        <taxon>Rhodobacterales</taxon>
        <taxon>Roseobacteraceae</taxon>
        <taxon>Jannaschia</taxon>
    </lineage>
</organism>
<dbReference type="PATRIC" id="fig|935700.4.peg.1892"/>
<evidence type="ECO:0000313" key="1">
    <source>
        <dbReference type="EMBL" id="KIT16437.1"/>
    </source>
</evidence>
<dbReference type="AlphaFoldDB" id="A0A0D1CNW4"/>
<proteinExistence type="predicted"/>
<name>A0A0D1CNW4_9RHOB</name>